<name>A0A835CXL8_APHGI</name>
<organism evidence="2 3">
    <name type="scientific">Aphidius gifuensis</name>
    <name type="common">Parasitoid wasp</name>
    <dbReference type="NCBI Taxonomy" id="684658"/>
    <lineage>
        <taxon>Eukaryota</taxon>
        <taxon>Metazoa</taxon>
        <taxon>Ecdysozoa</taxon>
        <taxon>Arthropoda</taxon>
        <taxon>Hexapoda</taxon>
        <taxon>Insecta</taxon>
        <taxon>Pterygota</taxon>
        <taxon>Neoptera</taxon>
        <taxon>Endopterygota</taxon>
        <taxon>Hymenoptera</taxon>
        <taxon>Apocrita</taxon>
        <taxon>Ichneumonoidea</taxon>
        <taxon>Braconidae</taxon>
        <taxon>Aphidiinae</taxon>
        <taxon>Aphidius</taxon>
    </lineage>
</organism>
<keyword evidence="3" id="KW-1185">Reference proteome</keyword>
<dbReference type="EMBL" id="JACMRX010000001">
    <property type="protein sequence ID" value="KAF7997578.1"/>
    <property type="molecule type" value="Genomic_DNA"/>
</dbReference>
<accession>A0A835CXL8</accession>
<comment type="caution">
    <text evidence="2">The sequence shown here is derived from an EMBL/GenBank/DDBJ whole genome shotgun (WGS) entry which is preliminary data.</text>
</comment>
<evidence type="ECO:0000256" key="1">
    <source>
        <dbReference type="SAM" id="SignalP"/>
    </source>
</evidence>
<keyword evidence="1" id="KW-0732">Signal</keyword>
<dbReference type="AlphaFoldDB" id="A0A835CXL8"/>
<protein>
    <submittedName>
        <fullName evidence="2">Uncharacterized protein</fullName>
    </submittedName>
</protein>
<evidence type="ECO:0000313" key="3">
    <source>
        <dbReference type="Proteomes" id="UP000639338"/>
    </source>
</evidence>
<dbReference type="Proteomes" id="UP000639338">
    <property type="component" value="Unassembled WGS sequence"/>
</dbReference>
<feature type="signal peptide" evidence="1">
    <location>
        <begin position="1"/>
        <end position="19"/>
    </location>
</feature>
<sequence>MKNIFVGIFLIFITDYTQALDVVPLKIGIPYFEYGYIPTQFLDKPMYACVQALLEYGESLWYWIDFEQRSPLYQDYEKWVLLWTKEHLRGDMVDSCFTIPEPQQRFTMYLNATSNVTSDLNKHRAFNVIHGIYVGTIDEFDPSRNNKIIWPDSNRVPGYLQSDYQCSDVYTVAENDIVTIHYLISNVSGYIHKITIQEDSIEFPLSNWEQDRPEYIVNEELLDEGESFFQFTAAKNMDIRIFFYTFAKEDHTQALDVVSLKIGVQYFEYGYIPTKFLDKPLYSCVQANLADGESLWYWIDYAKHSVLNLKYETWKLLWTKTHLDSDVVDSCFSLPEPQQRFTMYLNATTNLTADLNKHRAFDVIPGIYIGDLRDFHVSKNKEKIWPDSNRVPGYLQSDYRCTDVYKIAENDIVTIRYNIDHMPDYIHKLTVQEDTHLYPLSNWEPFSPEYIINEELTTDGPSVATFKAWKDLKIRIFYYTFVKNHIYEPVTFNFQFTVSTHYIDTGLTSPETIIEPVVDRLTTSILCPRQ</sequence>
<reference evidence="2 3" key="1">
    <citation type="submission" date="2020-08" db="EMBL/GenBank/DDBJ databases">
        <title>Aphidius gifuensis genome sequencing and assembly.</title>
        <authorList>
            <person name="Du Z."/>
        </authorList>
    </citation>
    <scope>NUCLEOTIDE SEQUENCE [LARGE SCALE GENOMIC DNA]</scope>
    <source>
        <strain evidence="2">YNYX2018</strain>
        <tissue evidence="2">Adults</tissue>
    </source>
</reference>
<gene>
    <name evidence="2" type="ORF">HCN44_006149</name>
</gene>
<evidence type="ECO:0000313" key="2">
    <source>
        <dbReference type="EMBL" id="KAF7997578.1"/>
    </source>
</evidence>
<proteinExistence type="predicted"/>
<feature type="chain" id="PRO_5033059532" evidence="1">
    <location>
        <begin position="20"/>
        <end position="530"/>
    </location>
</feature>